<reference evidence="3" key="1">
    <citation type="journal article" date="2019" name="MBio">
        <title>Virus Genomes from Deep Sea Sediments Expand the Ocean Megavirome and Support Independent Origins of Viral Gigantism.</title>
        <authorList>
            <person name="Backstrom D."/>
            <person name="Yutin N."/>
            <person name="Jorgensen S.L."/>
            <person name="Dharamshi J."/>
            <person name="Homa F."/>
            <person name="Zaremba-Niedwiedzka K."/>
            <person name="Spang A."/>
            <person name="Wolf Y.I."/>
            <person name="Koonin E.V."/>
            <person name="Ettema T.J."/>
        </authorList>
    </citation>
    <scope>NUCLEOTIDE SEQUENCE</scope>
</reference>
<dbReference type="Gene3D" id="1.20.120.1760">
    <property type="match status" value="1"/>
</dbReference>
<dbReference type="InterPro" id="IPR048254">
    <property type="entry name" value="CDP_ALCOHOL_P_TRANSF_CS"/>
</dbReference>
<dbReference type="InterPro" id="IPR000462">
    <property type="entry name" value="CDP-OH_P_trans"/>
</dbReference>
<dbReference type="PROSITE" id="PS00379">
    <property type="entry name" value="CDP_ALCOHOL_P_TRANSF"/>
    <property type="match status" value="1"/>
</dbReference>
<evidence type="ECO:0000256" key="1">
    <source>
        <dbReference type="ARBA" id="ARBA00022679"/>
    </source>
</evidence>
<feature type="transmembrane region" description="Helical" evidence="2">
    <location>
        <begin position="92"/>
        <end position="110"/>
    </location>
</feature>
<protein>
    <submittedName>
        <fullName evidence="3">CDP-alcohol phosphatidyltransferase</fullName>
    </submittedName>
</protein>
<gene>
    <name evidence="3" type="ORF">LCMiAC02_02020</name>
</gene>
<dbReference type="GO" id="GO:0016780">
    <property type="term" value="F:phosphotransferase activity, for other substituted phosphate groups"/>
    <property type="evidence" value="ECO:0007669"/>
    <property type="project" value="InterPro"/>
</dbReference>
<keyword evidence="1 3" id="KW-0808">Transferase</keyword>
<keyword evidence="2" id="KW-0812">Transmembrane</keyword>
<organism evidence="3">
    <name type="scientific">Mimivirus LCMiAC02</name>
    <dbReference type="NCBI Taxonomy" id="2506609"/>
    <lineage>
        <taxon>Viruses</taxon>
        <taxon>Varidnaviria</taxon>
        <taxon>Bamfordvirae</taxon>
        <taxon>Nucleocytoviricota</taxon>
        <taxon>Megaviricetes</taxon>
        <taxon>Imitervirales</taxon>
        <taxon>Mimiviridae</taxon>
        <taxon>Klosneuvirinae</taxon>
    </lineage>
</organism>
<feature type="transmembrane region" description="Helical" evidence="2">
    <location>
        <begin position="116"/>
        <end position="134"/>
    </location>
</feature>
<keyword evidence="2" id="KW-1133">Transmembrane helix</keyword>
<dbReference type="GO" id="GO:0008654">
    <property type="term" value="P:phospholipid biosynthetic process"/>
    <property type="evidence" value="ECO:0007669"/>
    <property type="project" value="InterPro"/>
</dbReference>
<dbReference type="InterPro" id="IPR043130">
    <property type="entry name" value="CDP-OH_PTrfase_TM_dom"/>
</dbReference>
<proteinExistence type="predicted"/>
<dbReference type="GO" id="GO:0016020">
    <property type="term" value="C:membrane"/>
    <property type="evidence" value="ECO:0007669"/>
    <property type="project" value="InterPro"/>
</dbReference>
<dbReference type="Pfam" id="PF01066">
    <property type="entry name" value="CDP-OH_P_transf"/>
    <property type="match status" value="1"/>
</dbReference>
<accession>A0A481Z112</accession>
<name>A0A481Z112_9VIRU</name>
<evidence type="ECO:0000256" key="2">
    <source>
        <dbReference type="SAM" id="Phobius"/>
    </source>
</evidence>
<feature type="transmembrane region" description="Helical" evidence="2">
    <location>
        <begin position="34"/>
        <end position="55"/>
    </location>
</feature>
<keyword evidence="2" id="KW-0472">Membrane</keyword>
<sequence>MTSKKIPSELENPIDNIIYKFPKYLFPFFRKLNFTANTLTTISVILGGLSIYFYIKKKYLYSAILIFISYMFDCFDGNYARKYKMTSKFGSYYDSISDNIINGILLWLIYTKYKKLNNWKACLPFIFIIILIISNAQLGCQEIYYNDGKNKNESPMLKFTKYLCPAKDKCGATKAMKIFRYGGVGTLILYLCFLILFSSVIDKEI</sequence>
<feature type="transmembrane region" description="Helical" evidence="2">
    <location>
        <begin position="178"/>
        <end position="201"/>
    </location>
</feature>
<dbReference type="EMBL" id="MK500408">
    <property type="protein sequence ID" value="QBK89109.1"/>
    <property type="molecule type" value="Genomic_DNA"/>
</dbReference>
<evidence type="ECO:0000313" key="3">
    <source>
        <dbReference type="EMBL" id="QBK89109.1"/>
    </source>
</evidence>